<gene>
    <name evidence="1" type="ORF">A3860_17685</name>
</gene>
<dbReference type="EMBL" id="LVYD01000024">
    <property type="protein sequence ID" value="OQP65496.1"/>
    <property type="molecule type" value="Genomic_DNA"/>
</dbReference>
<evidence type="ECO:0000313" key="2">
    <source>
        <dbReference type="Proteomes" id="UP000192796"/>
    </source>
</evidence>
<dbReference type="RefSeq" id="WP_081146377.1">
    <property type="nucleotide sequence ID" value="NZ_LVYD01000024.1"/>
</dbReference>
<sequence length="73" mass="8518">MLDTAIAFEVDLKDGYALEPATDIIRFKHYVSEEPYKANLIWSYTDFPDIKDKKRKIQIPARSYVIELGSHQN</sequence>
<comment type="caution">
    <text evidence="1">The sequence shown here is derived from an EMBL/GenBank/DDBJ whole genome shotgun (WGS) entry which is preliminary data.</text>
</comment>
<evidence type="ECO:0000313" key="1">
    <source>
        <dbReference type="EMBL" id="OQP65496.1"/>
    </source>
</evidence>
<reference evidence="1 2" key="1">
    <citation type="submission" date="2016-03" db="EMBL/GenBank/DDBJ databases">
        <title>Niastella vici sp. nov., isolated from farmland soil.</title>
        <authorList>
            <person name="Chen L."/>
            <person name="Wang D."/>
            <person name="Yang S."/>
            <person name="Wang G."/>
        </authorList>
    </citation>
    <scope>NUCLEOTIDE SEQUENCE [LARGE SCALE GENOMIC DNA]</scope>
    <source>
        <strain evidence="1 2">DJ57</strain>
    </source>
</reference>
<protein>
    <submittedName>
        <fullName evidence="1">Uncharacterized protein</fullName>
    </submittedName>
</protein>
<name>A0A1V9G4V1_9BACT</name>
<proteinExistence type="predicted"/>
<dbReference type="Proteomes" id="UP000192796">
    <property type="component" value="Unassembled WGS sequence"/>
</dbReference>
<accession>A0A1V9G4V1</accession>
<keyword evidence="2" id="KW-1185">Reference proteome</keyword>
<dbReference type="AlphaFoldDB" id="A0A1V9G4V1"/>
<organism evidence="1 2">
    <name type="scientific">Niastella vici</name>
    <dbReference type="NCBI Taxonomy" id="1703345"/>
    <lineage>
        <taxon>Bacteria</taxon>
        <taxon>Pseudomonadati</taxon>
        <taxon>Bacteroidota</taxon>
        <taxon>Chitinophagia</taxon>
        <taxon>Chitinophagales</taxon>
        <taxon>Chitinophagaceae</taxon>
        <taxon>Niastella</taxon>
    </lineage>
</organism>